<dbReference type="InterPro" id="IPR040256">
    <property type="entry name" value="At4g02000-like"/>
</dbReference>
<organism evidence="5 6">
    <name type="scientific">Brassica rapa subsp. trilocularis</name>
    <dbReference type="NCBI Taxonomy" id="1813537"/>
    <lineage>
        <taxon>Eukaryota</taxon>
        <taxon>Viridiplantae</taxon>
        <taxon>Streptophyta</taxon>
        <taxon>Embryophyta</taxon>
        <taxon>Tracheophyta</taxon>
        <taxon>Spermatophyta</taxon>
        <taxon>Magnoliopsida</taxon>
        <taxon>eudicotyledons</taxon>
        <taxon>Gunneridae</taxon>
        <taxon>Pentapetalae</taxon>
        <taxon>rosids</taxon>
        <taxon>malvids</taxon>
        <taxon>Brassicales</taxon>
        <taxon>Brassicaceae</taxon>
        <taxon>Brassiceae</taxon>
        <taxon>Brassica</taxon>
    </lineage>
</organism>
<feature type="chain" id="PRO_5046777060" description="DUF4283 domain-containing protein" evidence="3">
    <location>
        <begin position="28"/>
        <end position="437"/>
    </location>
</feature>
<feature type="transmembrane region" description="Helical" evidence="2">
    <location>
        <begin position="43"/>
        <end position="73"/>
    </location>
</feature>
<evidence type="ECO:0000256" key="3">
    <source>
        <dbReference type="SAM" id="SignalP"/>
    </source>
</evidence>
<sequence length="437" mass="47775">MASQEGELLKVVVLLMLSWCCLHSAGARILLRSEAEVFDGWLLAIYLLGVVLGFDLFLLVWDSFSLVACLGHLRSSGVSPPRSFSLALQCRSCALVKFSGLVLKSKCLFSGPRIFIHTIGEGEFLLRVPSATTRQMLLGRTCWNVAGFPMFVANWSPDVTPDEAPLTNAVIPVELRDVPYLLFNKESLSRLATAVGKPVSLAPETERKLNFKVAKLYVKVDLTKPLPRKIISGFSNGKESEIAVSYPWLPLRCDLCKKYGHSREKCRAQQGNASHRSRSKSPPKHGGRTRKSSRSSGVKLSTGTSSHHLINTPPEIEEGEFVPGKDPVSEEGVPVVKDLPPDIPEEKRNLDVGNVSNTTDPVPPLGEEACTNEEAVIEGSGEQSEYLKRETTFKQGGSDHNSRGRSVGSNQQSQAATEKPFILVTGRKSGRKAKPSK</sequence>
<dbReference type="EMBL" id="JADBGQ010000001">
    <property type="protein sequence ID" value="KAG5414453.1"/>
    <property type="molecule type" value="Genomic_DNA"/>
</dbReference>
<evidence type="ECO:0000256" key="2">
    <source>
        <dbReference type="SAM" id="Phobius"/>
    </source>
</evidence>
<protein>
    <recommendedName>
        <fullName evidence="4">DUF4283 domain-containing protein</fullName>
    </recommendedName>
</protein>
<reference evidence="5 6" key="1">
    <citation type="submission" date="2021-03" db="EMBL/GenBank/DDBJ databases">
        <authorList>
            <person name="King G.J."/>
            <person name="Bancroft I."/>
            <person name="Baten A."/>
            <person name="Bloomfield J."/>
            <person name="Borpatragohain P."/>
            <person name="He Z."/>
            <person name="Irish N."/>
            <person name="Irwin J."/>
            <person name="Liu K."/>
            <person name="Mauleon R.P."/>
            <person name="Moore J."/>
            <person name="Morris R."/>
            <person name="Ostergaard L."/>
            <person name="Wang B."/>
            <person name="Wells R."/>
        </authorList>
    </citation>
    <scope>NUCLEOTIDE SEQUENCE [LARGE SCALE GENOMIC DNA]</scope>
    <source>
        <strain evidence="5">R-o-18</strain>
        <tissue evidence="5">Leaf</tissue>
    </source>
</reference>
<dbReference type="Pfam" id="PF14111">
    <property type="entry name" value="DUF4283"/>
    <property type="match status" value="1"/>
</dbReference>
<dbReference type="PANTHER" id="PTHR31286">
    <property type="entry name" value="GLYCINE-RICH CELL WALL STRUCTURAL PROTEIN 1.8-LIKE"/>
    <property type="match status" value="1"/>
</dbReference>
<feature type="compositionally biased region" description="Polar residues" evidence="1">
    <location>
        <begin position="298"/>
        <end position="309"/>
    </location>
</feature>
<dbReference type="Proteomes" id="UP000823674">
    <property type="component" value="Chromosome A01"/>
</dbReference>
<feature type="compositionally biased region" description="Basic residues" evidence="1">
    <location>
        <begin position="275"/>
        <end position="293"/>
    </location>
</feature>
<keyword evidence="3" id="KW-0732">Signal</keyword>
<comment type="caution">
    <text evidence="5">The sequence shown here is derived from an EMBL/GenBank/DDBJ whole genome shotgun (WGS) entry which is preliminary data.</text>
</comment>
<evidence type="ECO:0000256" key="1">
    <source>
        <dbReference type="SAM" id="MobiDB-lite"/>
    </source>
</evidence>
<keyword evidence="2" id="KW-0812">Transmembrane</keyword>
<feature type="compositionally biased region" description="Basic residues" evidence="1">
    <location>
        <begin position="428"/>
        <end position="437"/>
    </location>
</feature>
<accession>A0ABQ7NUC3</accession>
<evidence type="ECO:0000313" key="5">
    <source>
        <dbReference type="EMBL" id="KAG5414453.1"/>
    </source>
</evidence>
<feature type="compositionally biased region" description="Polar residues" evidence="1">
    <location>
        <begin position="407"/>
        <end position="416"/>
    </location>
</feature>
<evidence type="ECO:0000313" key="6">
    <source>
        <dbReference type="Proteomes" id="UP000823674"/>
    </source>
</evidence>
<keyword evidence="6" id="KW-1185">Reference proteome</keyword>
<gene>
    <name evidence="5" type="primary">A01g503960.1_BraROA</name>
    <name evidence="5" type="ORF">IGI04_002020</name>
</gene>
<name>A0ABQ7NUC3_BRACM</name>
<evidence type="ECO:0000259" key="4">
    <source>
        <dbReference type="Pfam" id="PF14111"/>
    </source>
</evidence>
<dbReference type="InterPro" id="IPR025558">
    <property type="entry name" value="DUF4283"/>
</dbReference>
<keyword evidence="2" id="KW-1133">Transmembrane helix</keyword>
<proteinExistence type="predicted"/>
<feature type="region of interest" description="Disordered" evidence="1">
    <location>
        <begin position="267"/>
        <end position="437"/>
    </location>
</feature>
<feature type="signal peptide" evidence="3">
    <location>
        <begin position="1"/>
        <end position="27"/>
    </location>
</feature>
<dbReference type="PANTHER" id="PTHR31286:SF173">
    <property type="entry name" value="DUF4283 DOMAIN-CONTAINING PROTEIN"/>
    <property type="match status" value="1"/>
</dbReference>
<keyword evidence="2" id="KW-0472">Membrane</keyword>
<feature type="domain" description="DUF4283" evidence="4">
    <location>
        <begin position="110"/>
        <end position="163"/>
    </location>
</feature>